<reference evidence="1" key="1">
    <citation type="submission" date="2023-06" db="EMBL/GenBank/DDBJ databases">
        <authorList>
            <person name="Zeman M."/>
            <person name="Kubasova T."/>
            <person name="Jahodarova E."/>
            <person name="Nykrynova M."/>
            <person name="Rychlik I."/>
        </authorList>
    </citation>
    <scope>NUCLEOTIDE SEQUENCE</scope>
    <source>
        <strain evidence="1">15_COKtk</strain>
    </source>
</reference>
<protein>
    <submittedName>
        <fullName evidence="1">DUF2971 domain-containing protein</fullName>
    </submittedName>
</protein>
<evidence type="ECO:0000313" key="1">
    <source>
        <dbReference type="EMBL" id="MDN0069552.1"/>
    </source>
</evidence>
<sequence length="280" mass="31748">MMGISADSVPARLYHYTNIDTLALILGNKSIRLMPLCGLDDPQENQTKDLYNFGRFFFVSCWTDDVRESIPMWRMYTNLDAGVRISLPANPFRSYTYTKEEVSSIFNIPVDRIDGDETITTFLPLEDAVSGMCSIAIFGGDKVLKKIEYTDDVSKLMPEIVKKHNENTELDWSTFGVCKNTGWEFQHEWRYLLNLTPLNLFGDLSSLEERASQMVQGMIDGTASAPCECYDLRISDEAFAQIEITPSPKMSMGNQMLLKYLLDAHGLSDRMRQSQLAGLL</sequence>
<accession>A0AAW7JR31</accession>
<gene>
    <name evidence="1" type="ORF">QVN40_07540</name>
</gene>
<dbReference type="EMBL" id="JAUEIR010000006">
    <property type="protein sequence ID" value="MDN0069552.1"/>
    <property type="molecule type" value="Genomic_DNA"/>
</dbReference>
<organism evidence="1 2">
    <name type="scientific">Collinsella ihumii</name>
    <dbReference type="NCBI Taxonomy" id="1720204"/>
    <lineage>
        <taxon>Bacteria</taxon>
        <taxon>Bacillati</taxon>
        <taxon>Actinomycetota</taxon>
        <taxon>Coriobacteriia</taxon>
        <taxon>Coriobacteriales</taxon>
        <taxon>Coriobacteriaceae</taxon>
        <taxon>Collinsella</taxon>
    </lineage>
</organism>
<proteinExistence type="predicted"/>
<comment type="caution">
    <text evidence="1">The sequence shown here is derived from an EMBL/GenBank/DDBJ whole genome shotgun (WGS) entry which is preliminary data.</text>
</comment>
<dbReference type="AlphaFoldDB" id="A0AAW7JR31"/>
<evidence type="ECO:0000313" key="2">
    <source>
        <dbReference type="Proteomes" id="UP001168505"/>
    </source>
</evidence>
<dbReference type="Proteomes" id="UP001168505">
    <property type="component" value="Unassembled WGS sequence"/>
</dbReference>
<dbReference type="RefSeq" id="WP_289827253.1">
    <property type="nucleotide sequence ID" value="NZ_JAUEIR010000006.1"/>
</dbReference>
<name>A0AAW7JR31_9ACTN</name>
<reference evidence="1" key="2">
    <citation type="submission" date="2023-08" db="EMBL/GenBank/DDBJ databases">
        <title>Identification and characterization of horizontal gene transfer across gut microbiota members of farm animals based on homology search.</title>
        <authorList>
            <person name="Schwarzerova J."/>
            <person name="Nykrynova M."/>
            <person name="Jureckova K."/>
            <person name="Cejkova D."/>
            <person name="Rychlik I."/>
        </authorList>
    </citation>
    <scope>NUCLEOTIDE SEQUENCE</scope>
    <source>
        <strain evidence="1">15_COKtk</strain>
    </source>
</reference>